<evidence type="ECO:0000313" key="2">
    <source>
        <dbReference type="EMBL" id="CAK9030894.1"/>
    </source>
</evidence>
<feature type="region of interest" description="Disordered" evidence="1">
    <location>
        <begin position="72"/>
        <end position="118"/>
    </location>
</feature>
<feature type="region of interest" description="Disordered" evidence="1">
    <location>
        <begin position="347"/>
        <end position="368"/>
    </location>
</feature>
<proteinExistence type="predicted"/>
<feature type="compositionally biased region" description="Basic residues" evidence="1">
    <location>
        <begin position="353"/>
        <end position="363"/>
    </location>
</feature>
<organism evidence="2 3">
    <name type="scientific">Durusdinium trenchii</name>
    <dbReference type="NCBI Taxonomy" id="1381693"/>
    <lineage>
        <taxon>Eukaryota</taxon>
        <taxon>Sar</taxon>
        <taxon>Alveolata</taxon>
        <taxon>Dinophyceae</taxon>
        <taxon>Suessiales</taxon>
        <taxon>Symbiodiniaceae</taxon>
        <taxon>Durusdinium</taxon>
    </lineage>
</organism>
<evidence type="ECO:0000313" key="3">
    <source>
        <dbReference type="Proteomes" id="UP001642484"/>
    </source>
</evidence>
<protein>
    <submittedName>
        <fullName evidence="2">Uncharacterized protein</fullName>
    </submittedName>
</protein>
<gene>
    <name evidence="2" type="ORF">CCMP2556_LOCUS18073</name>
</gene>
<name>A0ABP0KY27_9DINO</name>
<accession>A0ABP0KY27</accession>
<comment type="caution">
    <text evidence="2">The sequence shown here is derived from an EMBL/GenBank/DDBJ whole genome shotgun (WGS) entry which is preliminary data.</text>
</comment>
<dbReference type="EMBL" id="CAXAMN010010114">
    <property type="protein sequence ID" value="CAK9030894.1"/>
    <property type="molecule type" value="Genomic_DNA"/>
</dbReference>
<feature type="compositionally biased region" description="Basic and acidic residues" evidence="1">
    <location>
        <begin position="83"/>
        <end position="107"/>
    </location>
</feature>
<evidence type="ECO:0000256" key="1">
    <source>
        <dbReference type="SAM" id="MobiDB-lite"/>
    </source>
</evidence>
<keyword evidence="3" id="KW-1185">Reference proteome</keyword>
<reference evidence="2 3" key="1">
    <citation type="submission" date="2024-02" db="EMBL/GenBank/DDBJ databases">
        <authorList>
            <person name="Chen Y."/>
            <person name="Shah S."/>
            <person name="Dougan E. K."/>
            <person name="Thang M."/>
            <person name="Chan C."/>
        </authorList>
    </citation>
    <scope>NUCLEOTIDE SEQUENCE [LARGE SCALE GENOMIC DNA]</scope>
</reference>
<sequence>MPVLNDWCEQTLIDVPECRECDDHCVILRVNLASQGILTTHKREWTIAYLANALSKYKKNGVAILIHGNRAGQAVPGRGSGEMWRKTPKDEEDEKCGVDGMEKKEEPSDGSDDSNNEEKLSMEDVEALAAKELGLHCRPLTLVFDQVTQPEWPIFAAELTPPGQSSDRRAGNETGFPDFGPIVSALRNRTTDVVEKNNYKVCKLVDSQKLAVLQVYAQRWLDEDMTKEQATQIITEHNAKFNQDGDFLQGPKVQEEPAAKRIKIEESETCAEAEITKLVGPKLLIDLEDSGEAVCFFVFSVICRRIADYVIVNLKVSHHSYNGTSEEKVLLPEKPLCFLLDERKENQDDKNENKKKKKNKAKKKDQPAAPTFKNFGALLNVPKLKGASKVVIGWRLRPDHSNKKSTMSFLSRPLCLFYPKHMSGWSVPMAPRL</sequence>
<dbReference type="Proteomes" id="UP001642484">
    <property type="component" value="Unassembled WGS sequence"/>
</dbReference>